<evidence type="ECO:0000256" key="4">
    <source>
        <dbReference type="ARBA" id="ARBA00004991"/>
    </source>
</evidence>
<dbReference type="SUPFAM" id="SSF53383">
    <property type="entry name" value="PLP-dependent transferases"/>
    <property type="match status" value="1"/>
</dbReference>
<dbReference type="GO" id="GO:0008117">
    <property type="term" value="F:sphinganine-1-phosphate aldolase activity"/>
    <property type="evidence" value="ECO:0007669"/>
    <property type="project" value="TreeGrafter"/>
</dbReference>
<dbReference type="InterPro" id="IPR015421">
    <property type="entry name" value="PyrdxlP-dep_Trfase_major"/>
</dbReference>
<evidence type="ECO:0000256" key="10">
    <source>
        <dbReference type="ARBA" id="ARBA00023098"/>
    </source>
</evidence>
<comment type="subcellular location">
    <subcellularLocation>
        <location evidence="2">Endoplasmic reticulum membrane</location>
        <topology evidence="2">Single-pass membrane protein</topology>
    </subcellularLocation>
</comment>
<dbReference type="AlphaFoldDB" id="A0A1V1PAI2"/>
<accession>A0A1V1PAI2</accession>
<evidence type="ECO:0000256" key="12">
    <source>
        <dbReference type="ARBA" id="ARBA00023239"/>
    </source>
</evidence>
<feature type="modified residue" description="N6-(pyridoxal phosphate)lysine" evidence="14">
    <location>
        <position position="316"/>
    </location>
</feature>
<dbReference type="InterPro" id="IPR015424">
    <property type="entry name" value="PyrdxlP-dep_Trfase"/>
</dbReference>
<dbReference type="GO" id="GO:0016020">
    <property type="term" value="C:membrane"/>
    <property type="evidence" value="ECO:0007669"/>
    <property type="project" value="GOC"/>
</dbReference>
<evidence type="ECO:0000256" key="11">
    <source>
        <dbReference type="ARBA" id="ARBA00023136"/>
    </source>
</evidence>
<evidence type="ECO:0000256" key="15">
    <source>
        <dbReference type="RuleBase" id="RU000382"/>
    </source>
</evidence>
<dbReference type="Proteomes" id="UP000189670">
    <property type="component" value="Unassembled WGS sequence"/>
</dbReference>
<dbReference type="GO" id="GO:0030170">
    <property type="term" value="F:pyridoxal phosphate binding"/>
    <property type="evidence" value="ECO:0007669"/>
    <property type="project" value="InterPro"/>
</dbReference>
<evidence type="ECO:0000256" key="7">
    <source>
        <dbReference type="ARBA" id="ARBA00022898"/>
    </source>
</evidence>
<evidence type="ECO:0000256" key="6">
    <source>
        <dbReference type="ARBA" id="ARBA00022824"/>
    </source>
</evidence>
<evidence type="ECO:0000256" key="5">
    <source>
        <dbReference type="ARBA" id="ARBA00022692"/>
    </source>
</evidence>
<reference evidence="17" key="1">
    <citation type="submission" date="2012-11" db="EMBL/GenBank/DDBJ databases">
        <authorList>
            <person name="Lucero-Rivera Y.E."/>
            <person name="Tovar-Ramirez D."/>
        </authorList>
    </citation>
    <scope>NUCLEOTIDE SEQUENCE [LARGE SCALE GENOMIC DNA]</scope>
    <source>
        <strain evidence="17">Araruama</strain>
    </source>
</reference>
<evidence type="ECO:0000256" key="13">
    <source>
        <dbReference type="ARBA" id="ARBA00038302"/>
    </source>
</evidence>
<dbReference type="InterPro" id="IPR050477">
    <property type="entry name" value="GrpII_AminoAcid_Decarb"/>
</dbReference>
<evidence type="ECO:0000256" key="2">
    <source>
        <dbReference type="ARBA" id="ARBA00004389"/>
    </source>
</evidence>
<comment type="cofactor">
    <cofactor evidence="1 14 15">
        <name>pyridoxal 5'-phosphate</name>
        <dbReference type="ChEBI" id="CHEBI:597326"/>
    </cofactor>
</comment>
<comment type="caution">
    <text evidence="16">The sequence shown here is derived from an EMBL/GenBank/DDBJ whole genome shotgun (WGS) entry which is preliminary data.</text>
</comment>
<dbReference type="GO" id="GO:0030149">
    <property type="term" value="P:sphingolipid catabolic process"/>
    <property type="evidence" value="ECO:0007669"/>
    <property type="project" value="TreeGrafter"/>
</dbReference>
<dbReference type="Gene3D" id="3.90.1150.10">
    <property type="entry name" value="Aspartate Aminotransferase, domain 1"/>
    <property type="match status" value="1"/>
</dbReference>
<dbReference type="PANTHER" id="PTHR42735:SF6">
    <property type="entry name" value="SPHINGOSINE-1-PHOSPHATE LYASE 1"/>
    <property type="match status" value="1"/>
</dbReference>
<dbReference type="Gene3D" id="6.10.140.2150">
    <property type="match status" value="1"/>
</dbReference>
<dbReference type="Pfam" id="PF00282">
    <property type="entry name" value="Pyridoxal_deC"/>
    <property type="match status" value="1"/>
</dbReference>
<organism evidence="16 17">
    <name type="scientific">Candidatus Magnetoglobus multicellularis str. Araruama</name>
    <dbReference type="NCBI Taxonomy" id="890399"/>
    <lineage>
        <taxon>Bacteria</taxon>
        <taxon>Pseudomonadati</taxon>
        <taxon>Thermodesulfobacteriota</taxon>
        <taxon>Desulfobacteria</taxon>
        <taxon>Desulfobacterales</taxon>
        <taxon>Desulfobacteraceae</taxon>
        <taxon>Candidatus Magnetoglobus</taxon>
    </lineage>
</organism>
<comment type="pathway">
    <text evidence="3">Lipid metabolism; sphingolipid metabolism.</text>
</comment>
<dbReference type="InterPro" id="IPR015422">
    <property type="entry name" value="PyrdxlP-dep_Trfase_small"/>
</dbReference>
<evidence type="ECO:0000256" key="9">
    <source>
        <dbReference type="ARBA" id="ARBA00022989"/>
    </source>
</evidence>
<keyword evidence="5" id="KW-0812">Transmembrane</keyword>
<keyword evidence="11" id="KW-0472">Membrane</keyword>
<evidence type="ECO:0000256" key="8">
    <source>
        <dbReference type="ARBA" id="ARBA00022919"/>
    </source>
</evidence>
<evidence type="ECO:0000256" key="1">
    <source>
        <dbReference type="ARBA" id="ARBA00001933"/>
    </source>
</evidence>
<dbReference type="FunFam" id="3.40.640.10:FF:000020">
    <property type="entry name" value="sphingosine-1-phosphate lyase 1"/>
    <property type="match status" value="1"/>
</dbReference>
<keyword evidence="12 15" id="KW-0456">Lyase</keyword>
<keyword evidence="7 14" id="KW-0663">Pyridoxal phosphate</keyword>
<evidence type="ECO:0000313" key="17">
    <source>
        <dbReference type="Proteomes" id="UP000189670"/>
    </source>
</evidence>
<keyword evidence="6" id="KW-0256">Endoplasmic reticulum</keyword>
<gene>
    <name evidence="16" type="ORF">OMM_02142</name>
</gene>
<dbReference type="PANTHER" id="PTHR42735">
    <property type="match status" value="1"/>
</dbReference>
<keyword evidence="9" id="KW-1133">Transmembrane helix</keyword>
<evidence type="ECO:0000256" key="3">
    <source>
        <dbReference type="ARBA" id="ARBA00004760"/>
    </source>
</evidence>
<evidence type="ECO:0000256" key="14">
    <source>
        <dbReference type="PIRSR" id="PIRSR602129-50"/>
    </source>
</evidence>
<evidence type="ECO:0000313" key="16">
    <source>
        <dbReference type="EMBL" id="ETR71897.1"/>
    </source>
</evidence>
<sequence>MDILTIITDRLQRIHPSILQFLENNLKFLDKYIKHVPFVEKYLEQEYDGIMDALESQLKPYKDQSMTFAALPVMGKSHDDILLEMESMAEQENGKWKHGYVSGAVYHGDNEHIAFLNQVYAINSQSNPLHSDIWPSANKFEAEIVSMTANMLGAGNMESSIKNQICGTVTSGGTESILLAMKTYRDRALVEKGITSPEMIVPVTAHAAFDKAAQYFCIKKVSVPVDQNFAANIGRVKKAITKNTIVIVGSAPSFPHGIIDPIEQLSEIARKRQIGFHTDACLGGFILPWAEKLGYPIPHFDFRLPGVTSISADTHKYGYAAKGTSVILYRGPHLRHYQYFTITDWPGGLYFSPTFAGSRSGALSATCWAAMIAMGEKGYLDATAKILETATWLKEQICNIPNLKILGNPLWVIAFTSPKLDIYRIMDQMTQKGWALNGLHKPSCIHICVTLRHTQDGVAKQFIEDLNAAIDYVKLNPTESKGMAPVYGLAATLPVRSIVGDMLKKYMDVLYNP</sequence>
<comment type="pathway">
    <text evidence="4">Sphingolipid metabolism.</text>
</comment>
<dbReference type="InterPro" id="IPR002129">
    <property type="entry name" value="PyrdxlP-dep_de-COase"/>
</dbReference>
<keyword evidence="10" id="KW-0443">Lipid metabolism</keyword>
<protein>
    <submittedName>
        <fullName evidence="16">Sphinganine-1-phosphate aldolase</fullName>
    </submittedName>
</protein>
<dbReference type="GO" id="GO:0019752">
    <property type="term" value="P:carboxylic acid metabolic process"/>
    <property type="evidence" value="ECO:0007669"/>
    <property type="project" value="InterPro"/>
</dbReference>
<keyword evidence="8" id="KW-0746">Sphingolipid metabolism</keyword>
<dbReference type="Gene3D" id="3.40.640.10">
    <property type="entry name" value="Type I PLP-dependent aspartate aminotransferase-like (Major domain)"/>
    <property type="match status" value="1"/>
</dbReference>
<name>A0A1V1PAI2_9BACT</name>
<comment type="similarity">
    <text evidence="13">Belongs to the group II decarboxylase family. Sphingosine-1-phosphate lyase subfamily.</text>
</comment>
<dbReference type="EMBL" id="ATBP01000209">
    <property type="protein sequence ID" value="ETR71897.1"/>
    <property type="molecule type" value="Genomic_DNA"/>
</dbReference>
<proteinExistence type="inferred from homology"/>